<feature type="compositionally biased region" description="Low complexity" evidence="1">
    <location>
        <begin position="130"/>
        <end position="149"/>
    </location>
</feature>
<evidence type="ECO:0000313" key="3">
    <source>
        <dbReference type="EMBL" id="KAL0883002.1"/>
    </source>
</evidence>
<reference evidence="3 4" key="1">
    <citation type="submission" date="2024-06" db="EMBL/GenBank/DDBJ databases">
        <title>A chromosome-level genome assembly of beet webworm, Loxostege sticticalis.</title>
        <authorList>
            <person name="Zhang Y."/>
        </authorList>
    </citation>
    <scope>NUCLEOTIDE SEQUENCE [LARGE SCALE GENOMIC DNA]</scope>
    <source>
        <strain evidence="3">AQ026</strain>
        <tissue evidence="3">Whole body</tissue>
    </source>
</reference>
<dbReference type="Proteomes" id="UP001549920">
    <property type="component" value="Unassembled WGS sequence"/>
</dbReference>
<feature type="transmembrane region" description="Helical" evidence="2">
    <location>
        <begin position="21"/>
        <end position="47"/>
    </location>
</feature>
<keyword evidence="4" id="KW-1185">Reference proteome</keyword>
<gene>
    <name evidence="3" type="ORF">ABMA27_016490</name>
</gene>
<feature type="region of interest" description="Disordered" evidence="1">
    <location>
        <begin position="109"/>
        <end position="164"/>
    </location>
</feature>
<dbReference type="EMBL" id="JBEUOH010000009">
    <property type="protein sequence ID" value="KAL0883002.1"/>
    <property type="molecule type" value="Genomic_DNA"/>
</dbReference>
<comment type="caution">
    <text evidence="3">The sequence shown here is derived from an EMBL/GenBank/DDBJ whole genome shotgun (WGS) entry which is preliminary data.</text>
</comment>
<name>A0ABR3I2F7_LOXSC</name>
<evidence type="ECO:0000256" key="2">
    <source>
        <dbReference type="SAM" id="Phobius"/>
    </source>
</evidence>
<sequence>MGSILCLFSHIMYYAEKFTMCLTVATALTCLVFTLLMMLGIGVGLGYNYCFVDIKSKHRYVPGYYRYKVKEATTGSWTPKWRRITTTTKAGPPTNRRAASYVDQKRQLADYSSTVDDRVTSEHSSNTEIETSTPSNSEHSSNNEIETTTPYKTDSQIQEPATPSKTVLQIQGLDLIALLSKLKSENINYTLQIATN</sequence>
<accession>A0ABR3I2F7</accession>
<feature type="compositionally biased region" description="Polar residues" evidence="1">
    <location>
        <begin position="150"/>
        <end position="164"/>
    </location>
</feature>
<evidence type="ECO:0000313" key="4">
    <source>
        <dbReference type="Proteomes" id="UP001549920"/>
    </source>
</evidence>
<protein>
    <submittedName>
        <fullName evidence="3">Uncharacterized protein</fullName>
    </submittedName>
</protein>
<organism evidence="3 4">
    <name type="scientific">Loxostege sticticalis</name>
    <name type="common">Beet webworm moth</name>
    <dbReference type="NCBI Taxonomy" id="481309"/>
    <lineage>
        <taxon>Eukaryota</taxon>
        <taxon>Metazoa</taxon>
        <taxon>Ecdysozoa</taxon>
        <taxon>Arthropoda</taxon>
        <taxon>Hexapoda</taxon>
        <taxon>Insecta</taxon>
        <taxon>Pterygota</taxon>
        <taxon>Neoptera</taxon>
        <taxon>Endopterygota</taxon>
        <taxon>Lepidoptera</taxon>
        <taxon>Glossata</taxon>
        <taxon>Ditrysia</taxon>
        <taxon>Pyraloidea</taxon>
        <taxon>Crambidae</taxon>
        <taxon>Pyraustinae</taxon>
        <taxon>Loxostege</taxon>
    </lineage>
</organism>
<keyword evidence="2" id="KW-0472">Membrane</keyword>
<proteinExistence type="predicted"/>
<evidence type="ECO:0000256" key="1">
    <source>
        <dbReference type="SAM" id="MobiDB-lite"/>
    </source>
</evidence>
<keyword evidence="2" id="KW-0812">Transmembrane</keyword>
<keyword evidence="2" id="KW-1133">Transmembrane helix</keyword>